<feature type="transmembrane region" description="Helical" evidence="1">
    <location>
        <begin position="54"/>
        <end position="76"/>
    </location>
</feature>
<comment type="caution">
    <text evidence="3">The sequence shown here is derived from an EMBL/GenBank/DDBJ whole genome shotgun (WGS) entry which is preliminary data.</text>
</comment>
<name>A0A9X1BB94_9GAMM</name>
<feature type="transmembrane region" description="Helical" evidence="1">
    <location>
        <begin position="88"/>
        <end position="107"/>
    </location>
</feature>
<evidence type="ECO:0000313" key="4">
    <source>
        <dbReference type="Proteomes" id="UP001138802"/>
    </source>
</evidence>
<keyword evidence="1" id="KW-1133">Transmembrane helix</keyword>
<dbReference type="InterPro" id="IPR008457">
    <property type="entry name" value="Cu-R_CopD_dom"/>
</dbReference>
<dbReference type="GO" id="GO:0016020">
    <property type="term" value="C:membrane"/>
    <property type="evidence" value="ECO:0007669"/>
    <property type="project" value="InterPro"/>
</dbReference>
<dbReference type="AlphaFoldDB" id="A0A9X1BB94"/>
<evidence type="ECO:0000259" key="2">
    <source>
        <dbReference type="Pfam" id="PF05425"/>
    </source>
</evidence>
<protein>
    <recommendedName>
        <fullName evidence="2">Copper resistance protein D domain-containing protein</fullName>
    </recommendedName>
</protein>
<keyword evidence="4" id="KW-1185">Reference proteome</keyword>
<organism evidence="3 4">
    <name type="scientific">Thiocapsa imhoffii</name>
    <dbReference type="NCBI Taxonomy" id="382777"/>
    <lineage>
        <taxon>Bacteria</taxon>
        <taxon>Pseudomonadati</taxon>
        <taxon>Pseudomonadota</taxon>
        <taxon>Gammaproteobacteria</taxon>
        <taxon>Chromatiales</taxon>
        <taxon>Chromatiaceae</taxon>
        <taxon>Thiocapsa</taxon>
    </lineage>
</organism>
<dbReference type="EMBL" id="NRSD01000027">
    <property type="protein sequence ID" value="MBK1646520.1"/>
    <property type="molecule type" value="Genomic_DNA"/>
</dbReference>
<evidence type="ECO:0000256" key="1">
    <source>
        <dbReference type="SAM" id="Phobius"/>
    </source>
</evidence>
<gene>
    <name evidence="3" type="ORF">CKO25_18095</name>
</gene>
<feature type="domain" description="Copper resistance protein D" evidence="2">
    <location>
        <begin position="50"/>
        <end position="149"/>
    </location>
</feature>
<accession>A0A9X1BB94</accession>
<keyword evidence="1" id="KW-0812">Transmembrane</keyword>
<dbReference type="Proteomes" id="UP001138802">
    <property type="component" value="Unassembled WGS sequence"/>
</dbReference>
<dbReference type="Pfam" id="PF05425">
    <property type="entry name" value="CopD"/>
    <property type="match status" value="1"/>
</dbReference>
<keyword evidence="1" id="KW-0472">Membrane</keyword>
<proteinExistence type="predicted"/>
<sequence>MNLSFALPLALHQIASVVWIGGMFFAHFALRPTLQAVLEPEPRLRVALGVFQRFFPWVWGAIALLWLSGLWVFLVVMGGKADTHVHAMMGLALIMTLVFTLIVFLPFRRLERALAAGELPTAAASFAWIRGLMGFNLLLGLATVVIAAAGPSLWFR</sequence>
<evidence type="ECO:0000313" key="3">
    <source>
        <dbReference type="EMBL" id="MBK1646520.1"/>
    </source>
</evidence>
<reference evidence="3 4" key="1">
    <citation type="journal article" date="2020" name="Microorganisms">
        <title>Osmotic Adaptation and Compatible Solute Biosynthesis of Phototrophic Bacteria as Revealed from Genome Analyses.</title>
        <authorList>
            <person name="Imhoff J.F."/>
            <person name="Rahn T."/>
            <person name="Kunzel S."/>
            <person name="Keller A."/>
            <person name="Neulinger S.C."/>
        </authorList>
    </citation>
    <scope>NUCLEOTIDE SEQUENCE [LARGE SCALE GENOMIC DNA]</scope>
    <source>
        <strain evidence="3 4">DSM 21303</strain>
    </source>
</reference>
<feature type="transmembrane region" description="Helical" evidence="1">
    <location>
        <begin position="127"/>
        <end position="155"/>
    </location>
</feature>
<dbReference type="RefSeq" id="WP_200389342.1">
    <property type="nucleotide sequence ID" value="NZ_NRSD01000027.1"/>
</dbReference>